<keyword evidence="6" id="KW-0915">Sodium</keyword>
<evidence type="ECO:0000256" key="2">
    <source>
        <dbReference type="ARBA" id="ARBA00022448"/>
    </source>
</evidence>
<dbReference type="PANTHER" id="PTHR10110:SF86">
    <property type="entry name" value="SODIUM_HYDROGEN EXCHANGER 7"/>
    <property type="match status" value="1"/>
</dbReference>
<evidence type="ECO:0000256" key="9">
    <source>
        <dbReference type="ARBA" id="ARBA00023201"/>
    </source>
</evidence>
<organism evidence="12 13">
    <name type="scientific">Paraburkholderia tropica</name>
    <dbReference type="NCBI Taxonomy" id="92647"/>
    <lineage>
        <taxon>Bacteria</taxon>
        <taxon>Pseudomonadati</taxon>
        <taxon>Pseudomonadota</taxon>
        <taxon>Betaproteobacteria</taxon>
        <taxon>Burkholderiales</taxon>
        <taxon>Burkholderiaceae</taxon>
        <taxon>Paraburkholderia</taxon>
    </lineage>
</organism>
<dbReference type="Proteomes" id="UP000183529">
    <property type="component" value="Unassembled WGS sequence"/>
</dbReference>
<evidence type="ECO:0000256" key="10">
    <source>
        <dbReference type="SAM" id="Phobius"/>
    </source>
</evidence>
<feature type="transmembrane region" description="Helical" evidence="10">
    <location>
        <begin position="185"/>
        <end position="208"/>
    </location>
</feature>
<keyword evidence="3" id="KW-1003">Cell membrane</keyword>
<dbReference type="AlphaFoldDB" id="A0AAQ1GD59"/>
<evidence type="ECO:0000313" key="12">
    <source>
        <dbReference type="EMBL" id="SEJ26871.1"/>
    </source>
</evidence>
<feature type="transmembrane region" description="Helical" evidence="10">
    <location>
        <begin position="272"/>
        <end position="292"/>
    </location>
</feature>
<dbReference type="GO" id="GO:0015385">
    <property type="term" value="F:sodium:proton antiporter activity"/>
    <property type="evidence" value="ECO:0007669"/>
    <property type="project" value="InterPro"/>
</dbReference>
<keyword evidence="4 10" id="KW-0812">Transmembrane</keyword>
<keyword evidence="8 10" id="KW-0472">Membrane</keyword>
<evidence type="ECO:0000313" key="13">
    <source>
        <dbReference type="Proteomes" id="UP000183529"/>
    </source>
</evidence>
<evidence type="ECO:0000256" key="4">
    <source>
        <dbReference type="ARBA" id="ARBA00022692"/>
    </source>
</evidence>
<feature type="transmembrane region" description="Helical" evidence="10">
    <location>
        <begin position="228"/>
        <end position="251"/>
    </location>
</feature>
<dbReference type="PANTHER" id="PTHR10110">
    <property type="entry name" value="SODIUM/HYDROGEN EXCHANGER"/>
    <property type="match status" value="1"/>
</dbReference>
<dbReference type="GO" id="GO:0015386">
    <property type="term" value="F:potassium:proton antiporter activity"/>
    <property type="evidence" value="ECO:0007669"/>
    <property type="project" value="TreeGrafter"/>
</dbReference>
<feature type="domain" description="Cation/H+ exchanger transmembrane" evidence="11">
    <location>
        <begin position="17"/>
        <end position="414"/>
    </location>
</feature>
<dbReference type="InterPro" id="IPR006153">
    <property type="entry name" value="Cation/H_exchanger_TM"/>
</dbReference>
<keyword evidence="5 10" id="KW-1133">Transmembrane helix</keyword>
<feature type="transmembrane region" description="Helical" evidence="10">
    <location>
        <begin position="56"/>
        <end position="75"/>
    </location>
</feature>
<sequence length="539" mass="57326">MSNVELFHYLLLLICGAGALTWLAERLTIPPAVVLLFGGCVVAVAGKRVPDMDPDLLLAAVLPPLLMSSSFYTAWKEFRGELGTIVSLVLGAVTFTTVAVAFAVHAFNPALPWAACFTLGAIVSPPDAVAAKAILQRNPLPARLVAVLEGESLVNDASGLLIYQIAVSAALAATTITVAQGAGLFFTLILLGIAVGLVCGQAMCWVLARLVDPMLGIVLSFAMAWASYGVAEAVGGSGVLSVVTCGLVLGIRQHRVFSADMRIKAKATWEAIVFMLDALVFVLIGLALHGILARVNHESAVVIEGLRVALPATAAAIVARLVWVFVAIWLPGRLRASGANHAQNANGAGNVNRRAWSFAEAAVMGWAGMRGVVSLAAALALPGNFPGRDVIVFSTFLLIIATLVVQGGSLALLIRLLKLRPPARHTMSEHETRARTFGASLKALDAIGQRADAIEPAMLERLQAEYRVRVSANENAHTAGEERIAHRERFLRVELELVGVSRQTLLGLHRAGKVDDAVLHRIESELDLEELRLLRLLEP</sequence>
<dbReference type="GO" id="GO:0098719">
    <property type="term" value="P:sodium ion import across plasma membrane"/>
    <property type="evidence" value="ECO:0007669"/>
    <property type="project" value="TreeGrafter"/>
</dbReference>
<feature type="transmembrane region" description="Helical" evidence="10">
    <location>
        <begin position="82"/>
        <end position="104"/>
    </location>
</feature>
<dbReference type="RefSeq" id="WP_074982120.1">
    <property type="nucleotide sequence ID" value="NZ_CADFGN010000001.1"/>
</dbReference>
<evidence type="ECO:0000256" key="7">
    <source>
        <dbReference type="ARBA" id="ARBA00023065"/>
    </source>
</evidence>
<comment type="caution">
    <text evidence="12">The sequence shown here is derived from an EMBL/GenBank/DDBJ whole genome shotgun (WGS) entry which is preliminary data.</text>
</comment>
<feature type="transmembrane region" description="Helical" evidence="10">
    <location>
        <begin position="391"/>
        <end position="417"/>
    </location>
</feature>
<reference evidence="12 13" key="1">
    <citation type="submission" date="2016-10" db="EMBL/GenBank/DDBJ databases">
        <authorList>
            <person name="Varghese N."/>
            <person name="Submissions S."/>
        </authorList>
    </citation>
    <scope>NUCLEOTIDE SEQUENCE [LARGE SCALE GENOMIC DNA]</scope>
    <source>
        <strain evidence="12 13">LMG 22274</strain>
    </source>
</reference>
<name>A0AAQ1GD59_9BURK</name>
<evidence type="ECO:0000256" key="5">
    <source>
        <dbReference type="ARBA" id="ARBA00022989"/>
    </source>
</evidence>
<evidence type="ECO:0000256" key="1">
    <source>
        <dbReference type="ARBA" id="ARBA00004651"/>
    </source>
</evidence>
<proteinExistence type="predicted"/>
<evidence type="ECO:0000256" key="6">
    <source>
        <dbReference type="ARBA" id="ARBA00023053"/>
    </source>
</evidence>
<feature type="transmembrane region" description="Helical" evidence="10">
    <location>
        <begin position="6"/>
        <end position="24"/>
    </location>
</feature>
<keyword evidence="2" id="KW-0813">Transport</keyword>
<dbReference type="GO" id="GO:0005886">
    <property type="term" value="C:plasma membrane"/>
    <property type="evidence" value="ECO:0007669"/>
    <property type="project" value="UniProtKB-SubCell"/>
</dbReference>
<keyword evidence="9" id="KW-0739">Sodium transport</keyword>
<feature type="transmembrane region" description="Helical" evidence="10">
    <location>
        <begin position="363"/>
        <end position="385"/>
    </location>
</feature>
<accession>A0AAQ1GD59</accession>
<gene>
    <name evidence="12" type="ORF">SAMN05216550_103394</name>
</gene>
<feature type="transmembrane region" description="Helical" evidence="10">
    <location>
        <begin position="31"/>
        <end position="50"/>
    </location>
</feature>
<comment type="subcellular location">
    <subcellularLocation>
        <location evidence="1">Cell membrane</location>
        <topology evidence="1">Multi-pass membrane protein</topology>
    </subcellularLocation>
</comment>
<keyword evidence="7" id="KW-0406">Ion transport</keyword>
<dbReference type="InterPro" id="IPR018422">
    <property type="entry name" value="Cation/H_exchanger_CPA1"/>
</dbReference>
<dbReference type="GO" id="GO:0051453">
    <property type="term" value="P:regulation of intracellular pH"/>
    <property type="evidence" value="ECO:0007669"/>
    <property type="project" value="TreeGrafter"/>
</dbReference>
<dbReference type="Pfam" id="PF00999">
    <property type="entry name" value="Na_H_Exchanger"/>
    <property type="match status" value="1"/>
</dbReference>
<evidence type="ECO:0000256" key="3">
    <source>
        <dbReference type="ARBA" id="ARBA00022475"/>
    </source>
</evidence>
<evidence type="ECO:0000256" key="8">
    <source>
        <dbReference type="ARBA" id="ARBA00023136"/>
    </source>
</evidence>
<evidence type="ECO:0000259" key="11">
    <source>
        <dbReference type="Pfam" id="PF00999"/>
    </source>
</evidence>
<dbReference type="Gene3D" id="6.10.140.1330">
    <property type="match status" value="1"/>
</dbReference>
<dbReference type="EMBL" id="FNZM01000003">
    <property type="protein sequence ID" value="SEJ26871.1"/>
    <property type="molecule type" value="Genomic_DNA"/>
</dbReference>
<feature type="transmembrane region" description="Helical" evidence="10">
    <location>
        <begin position="312"/>
        <end position="330"/>
    </location>
</feature>
<protein>
    <submittedName>
        <fullName evidence="12">Sodium/proton antiporter, CPA1 family</fullName>
    </submittedName>
</protein>